<accession>A0A843UQT3</accession>
<protein>
    <submittedName>
        <fullName evidence="1">Uncharacterized protein</fullName>
    </submittedName>
</protein>
<sequence>MSAACCRLGARVDVSGLKATCRSVAFRHVSARGLSQYWVPTRSCRLPGHPHSCVEYYVRLRERRQWDSD</sequence>
<dbReference type="EMBL" id="NMUH01000615">
    <property type="protein sequence ID" value="MQL82189.1"/>
    <property type="molecule type" value="Genomic_DNA"/>
</dbReference>
<evidence type="ECO:0000313" key="1">
    <source>
        <dbReference type="EMBL" id="MQL82189.1"/>
    </source>
</evidence>
<organism evidence="1 2">
    <name type="scientific">Colocasia esculenta</name>
    <name type="common">Wild taro</name>
    <name type="synonym">Arum esculentum</name>
    <dbReference type="NCBI Taxonomy" id="4460"/>
    <lineage>
        <taxon>Eukaryota</taxon>
        <taxon>Viridiplantae</taxon>
        <taxon>Streptophyta</taxon>
        <taxon>Embryophyta</taxon>
        <taxon>Tracheophyta</taxon>
        <taxon>Spermatophyta</taxon>
        <taxon>Magnoliopsida</taxon>
        <taxon>Liliopsida</taxon>
        <taxon>Araceae</taxon>
        <taxon>Aroideae</taxon>
        <taxon>Colocasieae</taxon>
        <taxon>Colocasia</taxon>
    </lineage>
</organism>
<dbReference type="Proteomes" id="UP000652761">
    <property type="component" value="Unassembled WGS sequence"/>
</dbReference>
<gene>
    <name evidence="1" type="ORF">Taro_014659</name>
</gene>
<evidence type="ECO:0000313" key="2">
    <source>
        <dbReference type="Proteomes" id="UP000652761"/>
    </source>
</evidence>
<keyword evidence="2" id="KW-1185">Reference proteome</keyword>
<comment type="caution">
    <text evidence="1">The sequence shown here is derived from an EMBL/GenBank/DDBJ whole genome shotgun (WGS) entry which is preliminary data.</text>
</comment>
<dbReference type="AlphaFoldDB" id="A0A843UQT3"/>
<name>A0A843UQT3_COLES</name>
<proteinExistence type="predicted"/>
<reference evidence="1" key="1">
    <citation type="submission" date="2017-07" db="EMBL/GenBank/DDBJ databases">
        <title>Taro Niue Genome Assembly and Annotation.</title>
        <authorList>
            <person name="Atibalentja N."/>
            <person name="Keating K."/>
            <person name="Fields C.J."/>
        </authorList>
    </citation>
    <scope>NUCLEOTIDE SEQUENCE</scope>
    <source>
        <strain evidence="1">Niue_2</strain>
        <tissue evidence="1">Leaf</tissue>
    </source>
</reference>